<evidence type="ECO:0000313" key="14">
    <source>
        <dbReference type="EMBL" id="MBL6077255.1"/>
    </source>
</evidence>
<dbReference type="InterPro" id="IPR004358">
    <property type="entry name" value="Sig_transdc_His_kin-like_C"/>
</dbReference>
<dbReference type="InterPro" id="IPR005467">
    <property type="entry name" value="His_kinase_dom"/>
</dbReference>
<evidence type="ECO:0000256" key="4">
    <source>
        <dbReference type="ARBA" id="ARBA00022553"/>
    </source>
</evidence>
<dbReference type="Proteomes" id="UP000660885">
    <property type="component" value="Unassembled WGS sequence"/>
</dbReference>
<evidence type="ECO:0000256" key="7">
    <source>
        <dbReference type="ARBA" id="ARBA00022777"/>
    </source>
</evidence>
<dbReference type="GO" id="GO:0016301">
    <property type="term" value="F:kinase activity"/>
    <property type="evidence" value="ECO:0007669"/>
    <property type="project" value="UniProtKB-KW"/>
</dbReference>
<gene>
    <name evidence="14" type="ORF">JMJ56_04495</name>
</gene>
<keyword evidence="5" id="KW-0808">Transferase</keyword>
<evidence type="ECO:0000259" key="13">
    <source>
        <dbReference type="PROSITE" id="PS50885"/>
    </source>
</evidence>
<dbReference type="Gene3D" id="1.10.287.130">
    <property type="match status" value="1"/>
</dbReference>
<evidence type="ECO:0000256" key="3">
    <source>
        <dbReference type="ARBA" id="ARBA00012438"/>
    </source>
</evidence>
<dbReference type="PANTHER" id="PTHR45436">
    <property type="entry name" value="SENSOR HISTIDINE KINASE YKOH"/>
    <property type="match status" value="1"/>
</dbReference>
<keyword evidence="15" id="KW-1185">Reference proteome</keyword>
<evidence type="ECO:0000256" key="11">
    <source>
        <dbReference type="SAM" id="Phobius"/>
    </source>
</evidence>
<dbReference type="PROSITE" id="PS50109">
    <property type="entry name" value="HIS_KIN"/>
    <property type="match status" value="1"/>
</dbReference>
<feature type="domain" description="HAMP" evidence="13">
    <location>
        <begin position="188"/>
        <end position="237"/>
    </location>
</feature>
<keyword evidence="6 11" id="KW-0812">Transmembrane</keyword>
<comment type="subcellular location">
    <subcellularLocation>
        <location evidence="2">Membrane</location>
    </subcellularLocation>
</comment>
<dbReference type="PANTHER" id="PTHR45436:SF5">
    <property type="entry name" value="SENSOR HISTIDINE KINASE TRCS"/>
    <property type="match status" value="1"/>
</dbReference>
<dbReference type="InterPro" id="IPR003660">
    <property type="entry name" value="HAMP_dom"/>
</dbReference>
<proteinExistence type="predicted"/>
<keyword evidence="8 11" id="KW-1133">Transmembrane helix</keyword>
<keyword evidence="4" id="KW-0597">Phosphoprotein</keyword>
<evidence type="ECO:0000256" key="6">
    <source>
        <dbReference type="ARBA" id="ARBA00022692"/>
    </source>
</evidence>
<evidence type="ECO:0000256" key="10">
    <source>
        <dbReference type="ARBA" id="ARBA00023136"/>
    </source>
</evidence>
<dbReference type="PROSITE" id="PS50885">
    <property type="entry name" value="HAMP"/>
    <property type="match status" value="1"/>
</dbReference>
<name>A0ABS1TXS8_9PROT</name>
<dbReference type="EC" id="2.7.13.3" evidence="3"/>
<keyword evidence="10 11" id="KW-0472">Membrane</keyword>
<dbReference type="PRINTS" id="PR00344">
    <property type="entry name" value="BCTRLSENSOR"/>
</dbReference>
<dbReference type="InterPro" id="IPR050428">
    <property type="entry name" value="TCS_sensor_his_kinase"/>
</dbReference>
<dbReference type="SMART" id="SM00387">
    <property type="entry name" value="HATPase_c"/>
    <property type="match status" value="1"/>
</dbReference>
<evidence type="ECO:0000256" key="9">
    <source>
        <dbReference type="ARBA" id="ARBA00023012"/>
    </source>
</evidence>
<reference evidence="14 15" key="1">
    <citation type="submission" date="2021-01" db="EMBL/GenBank/DDBJ databases">
        <title>Belnapia mucosa sp. nov. and Belnapia arida sp. nov., isolated from the Tabernas Desert (Almeria, Spain).</title>
        <authorList>
            <person name="Molina-Menor E."/>
            <person name="Vidal-Verdu A."/>
            <person name="Calonge A."/>
            <person name="Satari L."/>
            <person name="Pereto J."/>
            <person name="Porcar M."/>
        </authorList>
    </citation>
    <scope>NUCLEOTIDE SEQUENCE [LARGE SCALE GENOMIC DNA]</scope>
    <source>
        <strain evidence="14 15">T18</strain>
    </source>
</reference>
<comment type="catalytic activity">
    <reaction evidence="1">
        <text>ATP + protein L-histidine = ADP + protein N-phospho-L-histidine.</text>
        <dbReference type="EC" id="2.7.13.3"/>
    </reaction>
</comment>
<accession>A0ABS1TXS8</accession>
<dbReference type="Gene3D" id="3.30.565.10">
    <property type="entry name" value="Histidine kinase-like ATPase, C-terminal domain"/>
    <property type="match status" value="1"/>
</dbReference>
<protein>
    <recommendedName>
        <fullName evidence="3">histidine kinase</fullName>
        <ecNumber evidence="3">2.7.13.3</ecNumber>
    </recommendedName>
</protein>
<evidence type="ECO:0000256" key="1">
    <source>
        <dbReference type="ARBA" id="ARBA00000085"/>
    </source>
</evidence>
<evidence type="ECO:0000313" key="15">
    <source>
        <dbReference type="Proteomes" id="UP000660885"/>
    </source>
</evidence>
<dbReference type="RefSeq" id="WP_202830382.1">
    <property type="nucleotide sequence ID" value="NZ_JAETWB010000001.1"/>
</dbReference>
<evidence type="ECO:0000259" key="12">
    <source>
        <dbReference type="PROSITE" id="PS50109"/>
    </source>
</evidence>
<evidence type="ECO:0000256" key="5">
    <source>
        <dbReference type="ARBA" id="ARBA00022679"/>
    </source>
</evidence>
<keyword evidence="7 14" id="KW-0418">Kinase</keyword>
<keyword evidence="9" id="KW-0902">Two-component regulatory system</keyword>
<feature type="transmembrane region" description="Helical" evidence="11">
    <location>
        <begin position="163"/>
        <end position="186"/>
    </location>
</feature>
<dbReference type="SUPFAM" id="SSF55874">
    <property type="entry name" value="ATPase domain of HSP90 chaperone/DNA topoisomerase II/histidine kinase"/>
    <property type="match status" value="1"/>
</dbReference>
<dbReference type="InterPro" id="IPR036890">
    <property type="entry name" value="HATPase_C_sf"/>
</dbReference>
<evidence type="ECO:0000256" key="2">
    <source>
        <dbReference type="ARBA" id="ARBA00004370"/>
    </source>
</evidence>
<dbReference type="InterPro" id="IPR003594">
    <property type="entry name" value="HATPase_dom"/>
</dbReference>
<organism evidence="14 15">
    <name type="scientific">Belnapia arida</name>
    <dbReference type="NCBI Taxonomy" id="2804533"/>
    <lineage>
        <taxon>Bacteria</taxon>
        <taxon>Pseudomonadati</taxon>
        <taxon>Pseudomonadota</taxon>
        <taxon>Alphaproteobacteria</taxon>
        <taxon>Acetobacterales</taxon>
        <taxon>Roseomonadaceae</taxon>
        <taxon>Belnapia</taxon>
    </lineage>
</organism>
<dbReference type="Pfam" id="PF02518">
    <property type="entry name" value="HATPase_c"/>
    <property type="match status" value="1"/>
</dbReference>
<feature type="domain" description="Histidine kinase" evidence="12">
    <location>
        <begin position="245"/>
        <end position="443"/>
    </location>
</feature>
<evidence type="ECO:0000256" key="8">
    <source>
        <dbReference type="ARBA" id="ARBA00022989"/>
    </source>
</evidence>
<comment type="caution">
    <text evidence="14">The sequence shown here is derived from an EMBL/GenBank/DDBJ whole genome shotgun (WGS) entry which is preliminary data.</text>
</comment>
<dbReference type="EMBL" id="JAETWB010000001">
    <property type="protein sequence ID" value="MBL6077255.1"/>
    <property type="molecule type" value="Genomic_DNA"/>
</dbReference>
<sequence>MFRSLTLRLAALSALWVALGLLVAGWLLLGIASDQVLRGFDARVLGLLDRVAGAAARGPDGRPRLERPVTEPDLEQPFAGAYWQITGPTGGRAASRSLWDAHLPDFEEASGPSPRLRNVAGPRDEPLRLGERAVVPPDGGPPLLVQAAMARGGVDGEVRRLRWLIGLGFGLLGLGLVAGTVLQVVLGLRPLRQAQQAVAELRAGEREDLASLAAPSEIAPLLEEIDALLRQNRATVERARAHLGNLAHALKTPLAVQRAALDAAPPDLAALRGEAQAMERLVQHHLRRARAAALSGAPGPGALPLAIGEDIARALRRLPGNEALAIEVEGDARARVSVDPQDLAEMLGNLMENACQWARRRVTLRIGREAGMVTAAVGDDGPGLHGDEREQVLARGIRLDEAAPGSGLGLAIVRDLVELHGGGLALEAAPSGGLRARLRLPAR</sequence>